<dbReference type="PANTHER" id="PTHR12517:SF0">
    <property type="entry name" value="INTERMEMBRANE LIPID TRANSFER PROTEIN VPS13B"/>
    <property type="match status" value="1"/>
</dbReference>
<reference evidence="2" key="2">
    <citation type="submission" date="2025-08" db="UniProtKB">
        <authorList>
            <consortium name="Ensembl"/>
        </authorList>
    </citation>
    <scope>IDENTIFICATION</scope>
</reference>
<reference evidence="2" key="3">
    <citation type="submission" date="2025-09" db="UniProtKB">
        <authorList>
            <consortium name="Ensembl"/>
        </authorList>
    </citation>
    <scope>IDENTIFICATION</scope>
</reference>
<keyword evidence="3" id="KW-1185">Reference proteome</keyword>
<protein>
    <recommendedName>
        <fullName evidence="4">SRCR domain-containing protein</fullName>
    </recommendedName>
</protein>
<accession>A0A4W5L2G8</accession>
<name>A0A4W5L2G8_9TELE</name>
<reference evidence="3" key="1">
    <citation type="submission" date="2018-06" db="EMBL/GenBank/DDBJ databases">
        <title>Genome assembly of Danube salmon.</title>
        <authorList>
            <person name="Macqueen D.J."/>
            <person name="Gundappa M.K."/>
        </authorList>
    </citation>
    <scope>NUCLEOTIDE SEQUENCE [LARGE SCALE GENOMIC DNA]</scope>
</reference>
<feature type="chain" id="PRO_5021500488" description="SRCR domain-containing protein" evidence="1">
    <location>
        <begin position="26"/>
        <end position="113"/>
    </location>
</feature>
<feature type="signal peptide" evidence="1">
    <location>
        <begin position="1"/>
        <end position="25"/>
    </location>
</feature>
<dbReference type="STRING" id="62062.ENSHHUP00000018966"/>
<dbReference type="Ensembl" id="ENSHHUT00000019648.1">
    <property type="protein sequence ID" value="ENSHHUP00000018966.1"/>
    <property type="gene ID" value="ENSHHUG00000011818.1"/>
</dbReference>
<dbReference type="Proteomes" id="UP000314982">
    <property type="component" value="Unassembled WGS sequence"/>
</dbReference>
<keyword evidence="1" id="KW-0732">Signal</keyword>
<evidence type="ECO:0000256" key="1">
    <source>
        <dbReference type="SAM" id="SignalP"/>
    </source>
</evidence>
<dbReference type="PANTHER" id="PTHR12517">
    <property type="entry name" value="VACUOLAR PROTEIN SORTING-ASSOCIATED PROTEIN 13B"/>
    <property type="match status" value="1"/>
</dbReference>
<evidence type="ECO:0000313" key="3">
    <source>
        <dbReference type="Proteomes" id="UP000314982"/>
    </source>
</evidence>
<evidence type="ECO:0000313" key="2">
    <source>
        <dbReference type="Ensembl" id="ENSHHUP00000018966.1"/>
    </source>
</evidence>
<dbReference type="AlphaFoldDB" id="A0A4W5L2G8"/>
<dbReference type="InterPro" id="IPR039782">
    <property type="entry name" value="VPS13B"/>
</dbReference>
<organism evidence="2 3">
    <name type="scientific">Hucho hucho</name>
    <name type="common">huchen</name>
    <dbReference type="NCBI Taxonomy" id="62062"/>
    <lineage>
        <taxon>Eukaryota</taxon>
        <taxon>Metazoa</taxon>
        <taxon>Chordata</taxon>
        <taxon>Craniata</taxon>
        <taxon>Vertebrata</taxon>
        <taxon>Euteleostomi</taxon>
        <taxon>Actinopterygii</taxon>
        <taxon>Neopterygii</taxon>
        <taxon>Teleostei</taxon>
        <taxon>Protacanthopterygii</taxon>
        <taxon>Salmoniformes</taxon>
        <taxon>Salmonidae</taxon>
        <taxon>Salmoninae</taxon>
        <taxon>Hucho</taxon>
    </lineage>
</organism>
<sequence>PACSLFLTNIFCSLSLSLSLSLALSLSLSLSISPPSPPSPCLSPEICVISEAEDLSASVDVQDVYTKIKCKVGSFNMDQYQTRPGEGWHCGRYEGAILQCQDTAVVRPSSRAA</sequence>
<proteinExistence type="predicted"/>
<evidence type="ECO:0008006" key="4">
    <source>
        <dbReference type="Google" id="ProtNLM"/>
    </source>
</evidence>